<gene>
    <name evidence="5" type="ORF">PPNO1_LOCUS6474</name>
</gene>
<feature type="domain" description="Phospholipid/glycerol acyltransferase" evidence="4">
    <location>
        <begin position="55"/>
        <end position="175"/>
    </location>
</feature>
<dbReference type="GO" id="GO:0012505">
    <property type="term" value="C:endomembrane system"/>
    <property type="evidence" value="ECO:0007669"/>
    <property type="project" value="TreeGrafter"/>
</dbReference>
<dbReference type="PANTHER" id="PTHR10983:SF24">
    <property type="entry name" value="1-ACYLGLYCEROL-3-PHOSPHATE O-ACYLTRANSFERASE 3, ISOFORM E-RELATED"/>
    <property type="match status" value="1"/>
</dbReference>
<dbReference type="Pfam" id="PF01553">
    <property type="entry name" value="Acyltransferase"/>
    <property type="match status" value="1"/>
</dbReference>
<dbReference type="InterPro" id="IPR002123">
    <property type="entry name" value="Plipid/glycerol_acylTrfase"/>
</dbReference>
<keyword evidence="6" id="KW-1185">Reference proteome</keyword>
<dbReference type="CDD" id="cd07990">
    <property type="entry name" value="LPLAT_LCLAT1-like"/>
    <property type="match status" value="1"/>
</dbReference>
<dbReference type="AlphaFoldDB" id="A0A9P1H4W8"/>
<sequence length="276" mass="32386">MVGHILTHIFVPDLVYEASSVIAWTIWRWIQVIFEVFNGAEIVISGDPLPYGESAVVVSNHVAWCDFFTIQALAVRSGMLSRCRYFAKIQLRLVPFLGWGLWAMGMPLVTRNWLKDKRELDRVFAGIVKRRWPTCNFSEATRFTEEKYEQSKLWCKENDKPQPKHALYPRTKGFITTVQHLRQAPQIKAVYDVTIAYAHNGQFLQAPTMWDTIRLPELTRTYGHKFHIHARRFLIEDLPETDDELAKWLENIWVEKGEWLEKKKEEWESSSPKKHA</sequence>
<dbReference type="SMART" id="SM00563">
    <property type="entry name" value="PlsC"/>
    <property type="match status" value="1"/>
</dbReference>
<dbReference type="InterPro" id="IPR032098">
    <property type="entry name" value="Acyltransf_C"/>
</dbReference>
<evidence type="ECO:0000259" key="4">
    <source>
        <dbReference type="SMART" id="SM00563"/>
    </source>
</evidence>
<evidence type="ECO:0000256" key="3">
    <source>
        <dbReference type="ARBA" id="ARBA00023315"/>
    </source>
</evidence>
<organism evidence="5 6">
    <name type="scientific">Parascedosporium putredinis</name>
    <dbReference type="NCBI Taxonomy" id="1442378"/>
    <lineage>
        <taxon>Eukaryota</taxon>
        <taxon>Fungi</taxon>
        <taxon>Dikarya</taxon>
        <taxon>Ascomycota</taxon>
        <taxon>Pezizomycotina</taxon>
        <taxon>Sordariomycetes</taxon>
        <taxon>Hypocreomycetidae</taxon>
        <taxon>Microascales</taxon>
        <taxon>Microascaceae</taxon>
        <taxon>Parascedosporium</taxon>
    </lineage>
</organism>
<protein>
    <recommendedName>
        <fullName evidence="4">Phospholipid/glycerol acyltransferase domain-containing protein</fullName>
    </recommendedName>
</protein>
<dbReference type="Proteomes" id="UP000838763">
    <property type="component" value="Unassembled WGS sequence"/>
</dbReference>
<keyword evidence="3" id="KW-0012">Acyltransferase</keyword>
<reference evidence="5" key="1">
    <citation type="submission" date="2022-11" db="EMBL/GenBank/DDBJ databases">
        <authorList>
            <person name="Scott C."/>
            <person name="Bruce N."/>
        </authorList>
    </citation>
    <scope>NUCLEOTIDE SEQUENCE</scope>
</reference>
<evidence type="ECO:0000256" key="1">
    <source>
        <dbReference type="ARBA" id="ARBA00008655"/>
    </source>
</evidence>
<evidence type="ECO:0000313" key="6">
    <source>
        <dbReference type="Proteomes" id="UP000838763"/>
    </source>
</evidence>
<evidence type="ECO:0000313" key="5">
    <source>
        <dbReference type="EMBL" id="CAI4216829.1"/>
    </source>
</evidence>
<dbReference type="GO" id="GO:0003841">
    <property type="term" value="F:1-acylglycerol-3-phosphate O-acyltransferase activity"/>
    <property type="evidence" value="ECO:0007669"/>
    <property type="project" value="TreeGrafter"/>
</dbReference>
<accession>A0A9P1H4W8</accession>
<dbReference type="EMBL" id="CALLCH030000015">
    <property type="protein sequence ID" value="CAI4216829.1"/>
    <property type="molecule type" value="Genomic_DNA"/>
</dbReference>
<name>A0A9P1H4W8_9PEZI</name>
<dbReference type="Pfam" id="PF16076">
    <property type="entry name" value="Acyltransf_C"/>
    <property type="match status" value="1"/>
</dbReference>
<dbReference type="SUPFAM" id="SSF69593">
    <property type="entry name" value="Glycerol-3-phosphate (1)-acyltransferase"/>
    <property type="match status" value="1"/>
</dbReference>
<comment type="similarity">
    <text evidence="1">Belongs to the 1-acyl-sn-glycerol-3-phosphate acyltransferase family.</text>
</comment>
<proteinExistence type="inferred from homology"/>
<dbReference type="PANTHER" id="PTHR10983">
    <property type="entry name" value="1-ACYLGLYCEROL-3-PHOSPHATE ACYLTRANSFERASE-RELATED"/>
    <property type="match status" value="1"/>
</dbReference>
<comment type="caution">
    <text evidence="5">The sequence shown here is derived from an EMBL/GenBank/DDBJ whole genome shotgun (WGS) entry which is preliminary data.</text>
</comment>
<dbReference type="OrthoDB" id="189226at2759"/>
<evidence type="ECO:0000256" key="2">
    <source>
        <dbReference type="ARBA" id="ARBA00022679"/>
    </source>
</evidence>
<keyword evidence="2" id="KW-0808">Transferase</keyword>